<dbReference type="Pfam" id="PF07734">
    <property type="entry name" value="FBA_1"/>
    <property type="match status" value="1"/>
</dbReference>
<name>A0A9J6B5P4_SOLCO</name>
<evidence type="ECO:0000259" key="2">
    <source>
        <dbReference type="Pfam" id="PF07734"/>
    </source>
</evidence>
<gene>
    <name evidence="3" type="ORF">H5410_003647</name>
</gene>
<dbReference type="InterPro" id="IPR006527">
    <property type="entry name" value="F-box-assoc_dom_typ1"/>
</dbReference>
<dbReference type="PANTHER" id="PTHR31672">
    <property type="entry name" value="BNACNNG10540D PROTEIN"/>
    <property type="match status" value="1"/>
</dbReference>
<dbReference type="PANTHER" id="PTHR31672:SF13">
    <property type="entry name" value="F-BOX PROTEIN CPR30-LIKE"/>
    <property type="match status" value="1"/>
</dbReference>
<keyword evidence="4" id="KW-1185">Reference proteome</keyword>
<dbReference type="Proteomes" id="UP000824120">
    <property type="component" value="Chromosome 1"/>
</dbReference>
<dbReference type="Pfam" id="PF00646">
    <property type="entry name" value="F-box"/>
    <property type="match status" value="1"/>
</dbReference>
<evidence type="ECO:0000313" key="4">
    <source>
        <dbReference type="Proteomes" id="UP000824120"/>
    </source>
</evidence>
<reference evidence="3 4" key="1">
    <citation type="submission" date="2020-09" db="EMBL/GenBank/DDBJ databases">
        <title>De no assembly of potato wild relative species, Solanum commersonii.</title>
        <authorList>
            <person name="Cho K."/>
        </authorList>
    </citation>
    <scope>NUCLEOTIDE SEQUENCE [LARGE SCALE GENOMIC DNA]</scope>
    <source>
        <strain evidence="3">LZ3.2</strain>
        <tissue evidence="3">Leaf</tissue>
    </source>
</reference>
<proteinExistence type="predicted"/>
<sequence>MRDSRTDGLHKMWRILQTVDRFVDHTTKLQESLAKDGCMGDFYGHCKPYRGMKGQRLDNFASTGWEDFTSIDILKILPAKSLIRLKCVSKSLHSLINDPDFIFIHYNYDSLSNHFILLKRYVKIEESINSIYYNGMCNGIVCIASYREIVLYNPTLREFWELPPSILPPPVHLSPTKELPCLVNMTVGIGFDTNTNDYKVVRILDPGHEYEFEDFDNNRKHLSKVEVYNLSTNSWRKLEDLECLEGGNCIVTFDFNTDLFQKLPYPEGIARKGRESRFVLNQTLALIHFTLNFPQEVLVDQSIDIWVMKKYGDRESWVKELIVGPILIRTPLSVWKNETELTIESRDGKLMSCNHLFHEMKDLHMSCVPNTWKAMVCKESLISIKKERDKWS</sequence>
<dbReference type="NCBIfam" id="TIGR01640">
    <property type="entry name" value="F_box_assoc_1"/>
    <property type="match status" value="1"/>
</dbReference>
<evidence type="ECO:0000259" key="1">
    <source>
        <dbReference type="Pfam" id="PF00646"/>
    </source>
</evidence>
<dbReference type="InterPro" id="IPR017451">
    <property type="entry name" value="F-box-assoc_interact_dom"/>
</dbReference>
<protein>
    <submittedName>
        <fullName evidence="3">Uncharacterized protein</fullName>
    </submittedName>
</protein>
<comment type="caution">
    <text evidence="3">The sequence shown here is derived from an EMBL/GenBank/DDBJ whole genome shotgun (WGS) entry which is preliminary data.</text>
</comment>
<organism evidence="3 4">
    <name type="scientific">Solanum commersonii</name>
    <name type="common">Commerson's wild potato</name>
    <name type="synonym">Commerson's nightshade</name>
    <dbReference type="NCBI Taxonomy" id="4109"/>
    <lineage>
        <taxon>Eukaryota</taxon>
        <taxon>Viridiplantae</taxon>
        <taxon>Streptophyta</taxon>
        <taxon>Embryophyta</taxon>
        <taxon>Tracheophyta</taxon>
        <taxon>Spermatophyta</taxon>
        <taxon>Magnoliopsida</taxon>
        <taxon>eudicotyledons</taxon>
        <taxon>Gunneridae</taxon>
        <taxon>Pentapetalae</taxon>
        <taxon>asterids</taxon>
        <taxon>lamiids</taxon>
        <taxon>Solanales</taxon>
        <taxon>Solanaceae</taxon>
        <taxon>Solanoideae</taxon>
        <taxon>Solaneae</taxon>
        <taxon>Solanum</taxon>
    </lineage>
</organism>
<dbReference type="AlphaFoldDB" id="A0A9J6B5P4"/>
<dbReference type="EMBL" id="JACXVP010000001">
    <property type="protein sequence ID" value="KAG5631930.1"/>
    <property type="molecule type" value="Genomic_DNA"/>
</dbReference>
<feature type="domain" description="F-box associated beta-propeller type 1" evidence="2">
    <location>
        <begin position="128"/>
        <end position="240"/>
    </location>
</feature>
<dbReference type="InterPro" id="IPR036047">
    <property type="entry name" value="F-box-like_dom_sf"/>
</dbReference>
<evidence type="ECO:0000313" key="3">
    <source>
        <dbReference type="EMBL" id="KAG5631930.1"/>
    </source>
</evidence>
<dbReference type="InterPro" id="IPR001810">
    <property type="entry name" value="F-box_dom"/>
</dbReference>
<dbReference type="OrthoDB" id="1867629at2759"/>
<accession>A0A9J6B5P4</accession>
<feature type="domain" description="F-box" evidence="1">
    <location>
        <begin position="72"/>
        <end position="102"/>
    </location>
</feature>
<dbReference type="SUPFAM" id="SSF81383">
    <property type="entry name" value="F-box domain"/>
    <property type="match status" value="1"/>
</dbReference>
<dbReference type="InterPro" id="IPR050796">
    <property type="entry name" value="SCF_F-box_component"/>
</dbReference>